<dbReference type="GO" id="GO:0005737">
    <property type="term" value="C:cytoplasm"/>
    <property type="evidence" value="ECO:0007669"/>
    <property type="project" value="TreeGrafter"/>
</dbReference>
<organism evidence="2 3">
    <name type="scientific">Mobilicoccus pelagius NBRC 104925</name>
    <dbReference type="NCBI Taxonomy" id="1089455"/>
    <lineage>
        <taxon>Bacteria</taxon>
        <taxon>Bacillati</taxon>
        <taxon>Actinomycetota</taxon>
        <taxon>Actinomycetes</taxon>
        <taxon>Micrococcales</taxon>
        <taxon>Dermatophilaceae</taxon>
        <taxon>Mobilicoccus</taxon>
    </lineage>
</organism>
<comment type="caution">
    <text evidence="2">The sequence shown here is derived from an EMBL/GenBank/DDBJ whole genome shotgun (WGS) entry which is preliminary data.</text>
</comment>
<keyword evidence="3" id="KW-1185">Reference proteome</keyword>
<dbReference type="EMBL" id="BAFE01000047">
    <property type="protein sequence ID" value="GAB48205.1"/>
    <property type="molecule type" value="Genomic_DNA"/>
</dbReference>
<dbReference type="Gene3D" id="3.40.630.30">
    <property type="match status" value="1"/>
</dbReference>
<proteinExistence type="predicted"/>
<dbReference type="eggNOG" id="COG1670">
    <property type="taxonomic scope" value="Bacteria"/>
</dbReference>
<dbReference type="InterPro" id="IPR000182">
    <property type="entry name" value="GNAT_dom"/>
</dbReference>
<dbReference type="AlphaFoldDB" id="H5UR47"/>
<sequence>MTTPTAPVPELVDGPVRLRAHRDDDVPGIVEQCTDPDSVRWTTVPRPYGEDDARGFLDLVRAAWADPRGHRYWAVEWTDDDGVPHFAGTIDLRPRGSGGAEIGFGLHPAARGRHVMTTAVRLLARWWFEGGGRRITWWANVGNVASWRVARACGFTWHAVVPEYLPMPDGTLADAWVASLGADDDPHRTSDLDGPPGLDD</sequence>
<dbReference type="Proteomes" id="UP000004367">
    <property type="component" value="Unassembled WGS sequence"/>
</dbReference>
<dbReference type="InterPro" id="IPR016181">
    <property type="entry name" value="Acyl_CoA_acyltransferase"/>
</dbReference>
<dbReference type="Pfam" id="PF13302">
    <property type="entry name" value="Acetyltransf_3"/>
    <property type="match status" value="1"/>
</dbReference>
<dbReference type="STRING" id="1089455.MOPEL_067_00540"/>
<name>H5UR47_9MICO</name>
<dbReference type="PANTHER" id="PTHR43441:SF10">
    <property type="entry name" value="ACETYLTRANSFERASE"/>
    <property type="match status" value="1"/>
</dbReference>
<dbReference type="PROSITE" id="PS51186">
    <property type="entry name" value="GNAT"/>
    <property type="match status" value="1"/>
</dbReference>
<reference evidence="2 3" key="1">
    <citation type="submission" date="2012-02" db="EMBL/GenBank/DDBJ databases">
        <title>Whole genome shotgun sequence of Mobilicoccus pelagius NBRC 104925.</title>
        <authorList>
            <person name="Yoshida Y."/>
            <person name="Hosoyama A."/>
            <person name="Tsuchikane K."/>
            <person name="Katsumata H."/>
            <person name="Yamazaki S."/>
            <person name="Fujita N."/>
        </authorList>
    </citation>
    <scope>NUCLEOTIDE SEQUENCE [LARGE SCALE GENOMIC DNA]</scope>
    <source>
        <strain evidence="2 3">NBRC 104925</strain>
    </source>
</reference>
<dbReference type="RefSeq" id="WP_009482103.1">
    <property type="nucleotide sequence ID" value="NZ_BAFE01000047.1"/>
</dbReference>
<accession>H5UR47</accession>
<evidence type="ECO:0000313" key="3">
    <source>
        <dbReference type="Proteomes" id="UP000004367"/>
    </source>
</evidence>
<dbReference type="SUPFAM" id="SSF55729">
    <property type="entry name" value="Acyl-CoA N-acyltransferases (Nat)"/>
    <property type="match status" value="1"/>
</dbReference>
<dbReference type="OrthoDB" id="9795188at2"/>
<protein>
    <recommendedName>
        <fullName evidence="1">N-acetyltransferase domain-containing protein</fullName>
    </recommendedName>
</protein>
<dbReference type="PANTHER" id="PTHR43441">
    <property type="entry name" value="RIBOSOMAL-PROTEIN-SERINE ACETYLTRANSFERASE"/>
    <property type="match status" value="1"/>
</dbReference>
<dbReference type="GO" id="GO:1990189">
    <property type="term" value="F:protein N-terminal-serine acetyltransferase activity"/>
    <property type="evidence" value="ECO:0007669"/>
    <property type="project" value="TreeGrafter"/>
</dbReference>
<feature type="domain" description="N-acetyltransferase" evidence="1">
    <location>
        <begin position="16"/>
        <end position="183"/>
    </location>
</feature>
<gene>
    <name evidence="2" type="ORF">MOPEL_067_00540</name>
</gene>
<dbReference type="InterPro" id="IPR051908">
    <property type="entry name" value="Ribosomal_N-acetyltransferase"/>
</dbReference>
<evidence type="ECO:0000313" key="2">
    <source>
        <dbReference type="EMBL" id="GAB48205.1"/>
    </source>
</evidence>
<evidence type="ECO:0000259" key="1">
    <source>
        <dbReference type="PROSITE" id="PS51186"/>
    </source>
</evidence>
<dbReference type="GO" id="GO:0008999">
    <property type="term" value="F:protein-N-terminal-alanine acetyltransferase activity"/>
    <property type="evidence" value="ECO:0007669"/>
    <property type="project" value="TreeGrafter"/>
</dbReference>